<dbReference type="OrthoDB" id="10550590at2759"/>
<sequence length="602" mass="67496">MPVVPAECLQVPTDNTRVSVLATVPLDVYTHILSFLPRSALAALMRTSRSLLTDTTPILCARAGRCSFSRMYRLCRFNVFLRVSAETPRVELVRNLRLSIWKLLTVPRSNFPEEGKQRITYAASMLSMMLHTILPRCPNLLRLYLDDSRPKDEELPIYREPSDEENEGVLASLYDLVGSLVQLEELTIPITHKMGVTDWADEDVDFSEEEERAQGDIESHDGDDRDDLGLQDGNQGTNELPSEEATQARVTSFTNLRALRKLTMESACGPYRLPWVLVDLQPLASSSNLTELCIIAYSPLMPAEPFVHVRTLKTCMPLPPNTAADFAIAFPNLTDLTFIRPGPTPNVEKLREVNARRWNALPQSKRWASLQTVCAKDNLVFYSLALPEHVPSIYIGEYPASHLPRRLLTGRNTPKFPLLLAQTRPTLLQLRIEVRCSDRWDNPWLREIARHRTDSVHCLILDIASYQGVNCKWTEGLKDALLPVLAKLTKLTHLLITIDARGVYPSWDRVLAMSTGDILMTRAAASAAQSSRSLRWVGVHVKGWPLRSWTISYRPSAEGPDGKAASSAFEYVFVEMSGEEAALKVLSAEGMTVFAGEKTSEQ</sequence>
<reference evidence="2 3" key="1">
    <citation type="journal article" date="2018" name="Biotechnol. Biofuels">
        <title>Integrative visual omics of the white-rot fungus Polyporus brumalis exposes the biotechnological potential of its oxidative enzymes for delignifying raw plant biomass.</title>
        <authorList>
            <person name="Miyauchi S."/>
            <person name="Rancon A."/>
            <person name="Drula E."/>
            <person name="Hage H."/>
            <person name="Chaduli D."/>
            <person name="Favel A."/>
            <person name="Grisel S."/>
            <person name="Henrissat B."/>
            <person name="Herpoel-Gimbert I."/>
            <person name="Ruiz-Duenas F.J."/>
            <person name="Chevret D."/>
            <person name="Hainaut M."/>
            <person name="Lin J."/>
            <person name="Wang M."/>
            <person name="Pangilinan J."/>
            <person name="Lipzen A."/>
            <person name="Lesage-Meessen L."/>
            <person name="Navarro D."/>
            <person name="Riley R."/>
            <person name="Grigoriev I.V."/>
            <person name="Zhou S."/>
            <person name="Raouche S."/>
            <person name="Rosso M.N."/>
        </authorList>
    </citation>
    <scope>NUCLEOTIDE SEQUENCE [LARGE SCALE GENOMIC DNA]</scope>
    <source>
        <strain evidence="2 3">BRFM 1820</strain>
    </source>
</reference>
<protein>
    <submittedName>
        <fullName evidence="2">Uncharacterized protein</fullName>
    </submittedName>
</protein>
<feature type="compositionally biased region" description="Polar residues" evidence="1">
    <location>
        <begin position="237"/>
        <end position="248"/>
    </location>
</feature>
<dbReference type="EMBL" id="KZ857422">
    <property type="protein sequence ID" value="RDX47019.1"/>
    <property type="molecule type" value="Genomic_DNA"/>
</dbReference>
<evidence type="ECO:0000256" key="1">
    <source>
        <dbReference type="SAM" id="MobiDB-lite"/>
    </source>
</evidence>
<dbReference type="Proteomes" id="UP000256964">
    <property type="component" value="Unassembled WGS sequence"/>
</dbReference>
<feature type="region of interest" description="Disordered" evidence="1">
    <location>
        <begin position="205"/>
        <end position="248"/>
    </location>
</feature>
<dbReference type="AlphaFoldDB" id="A0A371D3F3"/>
<feature type="compositionally biased region" description="Basic and acidic residues" evidence="1">
    <location>
        <begin position="212"/>
        <end position="223"/>
    </location>
</feature>
<gene>
    <name evidence="2" type="ORF">OH76DRAFT_1558083</name>
</gene>
<organism evidence="2 3">
    <name type="scientific">Lentinus brumalis</name>
    <dbReference type="NCBI Taxonomy" id="2498619"/>
    <lineage>
        <taxon>Eukaryota</taxon>
        <taxon>Fungi</taxon>
        <taxon>Dikarya</taxon>
        <taxon>Basidiomycota</taxon>
        <taxon>Agaricomycotina</taxon>
        <taxon>Agaricomycetes</taxon>
        <taxon>Polyporales</taxon>
        <taxon>Polyporaceae</taxon>
        <taxon>Lentinus</taxon>
    </lineage>
</organism>
<evidence type="ECO:0000313" key="3">
    <source>
        <dbReference type="Proteomes" id="UP000256964"/>
    </source>
</evidence>
<name>A0A371D3F3_9APHY</name>
<accession>A0A371D3F3</accession>
<proteinExistence type="predicted"/>
<evidence type="ECO:0000313" key="2">
    <source>
        <dbReference type="EMBL" id="RDX47019.1"/>
    </source>
</evidence>
<keyword evidence="3" id="KW-1185">Reference proteome</keyword>